<proteinExistence type="predicted"/>
<reference evidence="2 3" key="1">
    <citation type="journal article" date="2011" name="PLoS Genet.">
        <title>Comparative genomic analysis of human fungal pathogens causing paracoccidioidomycosis.</title>
        <authorList>
            <person name="Desjardins C.A."/>
            <person name="Champion M.D."/>
            <person name="Holder J.W."/>
            <person name="Muszewska A."/>
            <person name="Goldberg J."/>
            <person name="Bailao A.M."/>
            <person name="Brigido M.M."/>
            <person name="Ferreira M.E."/>
            <person name="Garcia A.M."/>
            <person name="Grynberg M."/>
            <person name="Gujja S."/>
            <person name="Heiman D.I."/>
            <person name="Henn M.R."/>
            <person name="Kodira C.D."/>
            <person name="Leon-Narvaez H."/>
            <person name="Longo L.V."/>
            <person name="Ma L.J."/>
            <person name="Malavazi I."/>
            <person name="Matsuo A.L."/>
            <person name="Morais F.V."/>
            <person name="Pereira M."/>
            <person name="Rodriguez-Brito S."/>
            <person name="Sakthikumar S."/>
            <person name="Salem-Izacc S.M."/>
            <person name="Sykes S.M."/>
            <person name="Teixeira M.M."/>
            <person name="Vallejo M.C."/>
            <person name="Walter M.E."/>
            <person name="Yandava C."/>
            <person name="Young S."/>
            <person name="Zeng Q."/>
            <person name="Zucker J."/>
            <person name="Felipe M.S."/>
            <person name="Goldman G.H."/>
            <person name="Haas B.J."/>
            <person name="McEwen J.G."/>
            <person name="Nino-Vega G."/>
            <person name="Puccia R."/>
            <person name="San-Blas G."/>
            <person name="Soares C.M."/>
            <person name="Birren B.W."/>
            <person name="Cuomo C.A."/>
        </authorList>
    </citation>
    <scope>NUCLEOTIDE SEQUENCE [LARGE SCALE GENOMIC DNA]</scope>
    <source>
        <strain evidence="3">ATCC MYA-826 / Pb01</strain>
    </source>
</reference>
<evidence type="ECO:0000313" key="2">
    <source>
        <dbReference type="EMBL" id="KGQ01637.1"/>
    </source>
</evidence>
<evidence type="ECO:0000256" key="1">
    <source>
        <dbReference type="SAM" id="MobiDB-lite"/>
    </source>
</evidence>
<organism evidence="2 3">
    <name type="scientific">Paracoccidioides lutzii (strain ATCC MYA-826 / Pb01)</name>
    <name type="common">Paracoccidioides brasiliensis</name>
    <dbReference type="NCBI Taxonomy" id="502779"/>
    <lineage>
        <taxon>Eukaryota</taxon>
        <taxon>Fungi</taxon>
        <taxon>Dikarya</taxon>
        <taxon>Ascomycota</taxon>
        <taxon>Pezizomycotina</taxon>
        <taxon>Eurotiomycetes</taxon>
        <taxon>Eurotiomycetidae</taxon>
        <taxon>Onygenales</taxon>
        <taxon>Ajellomycetaceae</taxon>
        <taxon>Paracoccidioides</taxon>
    </lineage>
</organism>
<feature type="region of interest" description="Disordered" evidence="1">
    <location>
        <begin position="1"/>
        <end position="27"/>
    </location>
</feature>
<keyword evidence="3" id="KW-1185">Reference proteome</keyword>
<dbReference type="GeneID" id="26970554"/>
<evidence type="ECO:0000313" key="3">
    <source>
        <dbReference type="Proteomes" id="UP000002059"/>
    </source>
</evidence>
<dbReference type="KEGG" id="pbl:PAAG_11620"/>
<dbReference type="RefSeq" id="XP_015703146.1">
    <property type="nucleotide sequence ID" value="XM_015847237.1"/>
</dbReference>
<dbReference type="EMBL" id="KN293998">
    <property type="protein sequence ID" value="KGQ01637.1"/>
    <property type="molecule type" value="Genomic_DNA"/>
</dbReference>
<dbReference type="Proteomes" id="UP000002059">
    <property type="component" value="Partially assembled WGS sequence"/>
</dbReference>
<dbReference type="AlphaFoldDB" id="A0A0A2V5N7"/>
<protein>
    <submittedName>
        <fullName evidence="2">Uncharacterized protein</fullName>
    </submittedName>
</protein>
<name>A0A0A2V5N7_PARBA</name>
<dbReference type="HOGENOM" id="CLU_2904790_0_0_1"/>
<dbReference type="VEuPathDB" id="FungiDB:PAAG_11620"/>
<sequence>MNLDDPDMAVVCDPDLSQPSPSRKGLSVETVLEKHGRSSEIVSLRRARALTQLIISLPAIKL</sequence>
<gene>
    <name evidence="2" type="ORF">PAAG_11620</name>
</gene>
<accession>A0A0A2V5N7</accession>